<comment type="caution">
    <text evidence="1">The sequence shown here is derived from an EMBL/GenBank/DDBJ whole genome shotgun (WGS) entry which is preliminary data.</text>
</comment>
<name>A0ACB9Z6L7_9PEZI</name>
<evidence type="ECO:0000313" key="1">
    <source>
        <dbReference type="EMBL" id="KAI4866893.1"/>
    </source>
</evidence>
<dbReference type="EMBL" id="MU393453">
    <property type="protein sequence ID" value="KAI4866893.1"/>
    <property type="molecule type" value="Genomic_DNA"/>
</dbReference>
<protein>
    <submittedName>
        <fullName evidence="1">Uncharacterized protein</fullName>
    </submittedName>
</protein>
<evidence type="ECO:0000313" key="2">
    <source>
        <dbReference type="Proteomes" id="UP001497700"/>
    </source>
</evidence>
<organism evidence="1 2">
    <name type="scientific">Hypoxylon rubiginosum</name>
    <dbReference type="NCBI Taxonomy" id="110542"/>
    <lineage>
        <taxon>Eukaryota</taxon>
        <taxon>Fungi</taxon>
        <taxon>Dikarya</taxon>
        <taxon>Ascomycota</taxon>
        <taxon>Pezizomycotina</taxon>
        <taxon>Sordariomycetes</taxon>
        <taxon>Xylariomycetidae</taxon>
        <taxon>Xylariales</taxon>
        <taxon>Hypoxylaceae</taxon>
        <taxon>Hypoxylon</taxon>
    </lineage>
</organism>
<keyword evidence="2" id="KW-1185">Reference proteome</keyword>
<proteinExistence type="predicted"/>
<gene>
    <name evidence="1" type="ORF">F4820DRAFT_234438</name>
</gene>
<dbReference type="Proteomes" id="UP001497700">
    <property type="component" value="Unassembled WGS sequence"/>
</dbReference>
<accession>A0ACB9Z6L7</accession>
<sequence>MTDHRPRSRRRLLNFVPLLAMASTSSALNLSQFQVITSNQIPKRCIRAYQSDIEGCTRNDFTNGKQCSVSCVQGLEETADKINEACGDLNVSSGSLLGIVLSGGLVDTLCPGFQATTVTTTVQPGTTKGFTTVPGATTTADTTADTTRTTKATTKATSTTSPDTTATTAPSTTAQSTTNQETSSTSATPDSTSASTSTSSSTDATSVQTTAQSTVTSEPAQTSDDSQDDGPTPFVGGSPFDPAPIRSIGTVICSGYDPRVLIATIFAAIFILR</sequence>
<reference evidence="1 2" key="1">
    <citation type="journal article" date="2022" name="New Phytol.">
        <title>Ecological generalism drives hyperdiversity of secondary metabolite gene clusters in xylarialean endophytes.</title>
        <authorList>
            <person name="Franco M.E.E."/>
            <person name="Wisecaver J.H."/>
            <person name="Arnold A.E."/>
            <person name="Ju Y.M."/>
            <person name="Slot J.C."/>
            <person name="Ahrendt S."/>
            <person name="Moore L.P."/>
            <person name="Eastman K.E."/>
            <person name="Scott K."/>
            <person name="Konkel Z."/>
            <person name="Mondo S.J."/>
            <person name="Kuo A."/>
            <person name="Hayes R.D."/>
            <person name="Haridas S."/>
            <person name="Andreopoulos B."/>
            <person name="Riley R."/>
            <person name="LaButti K."/>
            <person name="Pangilinan J."/>
            <person name="Lipzen A."/>
            <person name="Amirebrahimi M."/>
            <person name="Yan J."/>
            <person name="Adam C."/>
            <person name="Keymanesh K."/>
            <person name="Ng V."/>
            <person name="Louie K."/>
            <person name="Northen T."/>
            <person name="Drula E."/>
            <person name="Henrissat B."/>
            <person name="Hsieh H.M."/>
            <person name="Youens-Clark K."/>
            <person name="Lutzoni F."/>
            <person name="Miadlikowska J."/>
            <person name="Eastwood D.C."/>
            <person name="Hamelin R.C."/>
            <person name="Grigoriev I.V."/>
            <person name="U'Ren J.M."/>
        </authorList>
    </citation>
    <scope>NUCLEOTIDE SEQUENCE [LARGE SCALE GENOMIC DNA]</scope>
    <source>
        <strain evidence="1 2">CBS 119005</strain>
    </source>
</reference>